<protein>
    <submittedName>
        <fullName evidence="1">Uncharacterized protein</fullName>
    </submittedName>
</protein>
<reference evidence="1" key="1">
    <citation type="thesis" date="2020" institute="ProQuest LLC" country="789 East Eisenhower Parkway, Ann Arbor, MI, USA">
        <title>Comparative Genomics and Chromosome Evolution.</title>
        <authorList>
            <person name="Mudd A.B."/>
        </authorList>
    </citation>
    <scope>NUCLEOTIDE SEQUENCE</scope>
    <source>
        <strain evidence="1">237g6f4</strain>
        <tissue evidence="1">Blood</tissue>
    </source>
</reference>
<dbReference type="EMBL" id="WNYA01104941">
    <property type="protein sequence ID" value="KAG8534475.1"/>
    <property type="molecule type" value="Genomic_DNA"/>
</dbReference>
<gene>
    <name evidence="1" type="ORF">GDO81_019418</name>
</gene>
<dbReference type="Proteomes" id="UP000824782">
    <property type="component" value="Unassembled WGS sequence"/>
</dbReference>
<name>A0AAV6YFS6_ENGPU</name>
<organism evidence="1 2">
    <name type="scientific">Engystomops pustulosus</name>
    <name type="common">Tungara frog</name>
    <name type="synonym">Physalaemus pustulosus</name>
    <dbReference type="NCBI Taxonomy" id="76066"/>
    <lineage>
        <taxon>Eukaryota</taxon>
        <taxon>Metazoa</taxon>
        <taxon>Chordata</taxon>
        <taxon>Craniata</taxon>
        <taxon>Vertebrata</taxon>
        <taxon>Euteleostomi</taxon>
        <taxon>Amphibia</taxon>
        <taxon>Batrachia</taxon>
        <taxon>Anura</taxon>
        <taxon>Neobatrachia</taxon>
        <taxon>Hyloidea</taxon>
        <taxon>Leptodactylidae</taxon>
        <taxon>Leiuperinae</taxon>
        <taxon>Engystomops</taxon>
    </lineage>
</organism>
<proteinExistence type="predicted"/>
<sequence length="67" mass="7526">MLITKLEKNKSMKAEDKAEILKTLDILTNSITKLRDELKAVSSSGNVLKTNRSKAQVLWALTFVTTF</sequence>
<keyword evidence="2" id="KW-1185">Reference proteome</keyword>
<comment type="caution">
    <text evidence="1">The sequence shown here is derived from an EMBL/GenBank/DDBJ whole genome shotgun (WGS) entry which is preliminary data.</text>
</comment>
<dbReference type="AlphaFoldDB" id="A0AAV6YFS6"/>
<evidence type="ECO:0000313" key="2">
    <source>
        <dbReference type="Proteomes" id="UP000824782"/>
    </source>
</evidence>
<evidence type="ECO:0000313" key="1">
    <source>
        <dbReference type="EMBL" id="KAG8534475.1"/>
    </source>
</evidence>
<accession>A0AAV6YFS6</accession>